<dbReference type="Pfam" id="PF05768">
    <property type="entry name" value="Glrx-like"/>
    <property type="match status" value="1"/>
</dbReference>
<sequence>MRVSVTWALPLTDLAPLPLYLYTTLGCHLCELAVAELAPLLERYDIALMPVEIADDDALVECYGMRIPVIRLEGVDVELGWPFDSGLAEQYLQAMLAETD</sequence>
<gene>
    <name evidence="1" type="ORF">SIN8267_00048</name>
</gene>
<protein>
    <recommendedName>
        <fullName evidence="3">Glutaredoxin family protein</fullName>
    </recommendedName>
</protein>
<comment type="caution">
    <text evidence="1">The sequence shown here is derived from an EMBL/GenBank/DDBJ whole genome shotgun (WGS) entry which is preliminary data.</text>
</comment>
<dbReference type="Gene3D" id="3.40.30.10">
    <property type="entry name" value="Glutaredoxin"/>
    <property type="match status" value="1"/>
</dbReference>
<dbReference type="Proteomes" id="UP000838100">
    <property type="component" value="Unassembled WGS sequence"/>
</dbReference>
<dbReference type="InterPro" id="IPR036249">
    <property type="entry name" value="Thioredoxin-like_sf"/>
</dbReference>
<dbReference type="EMBL" id="CAKLPX010000001">
    <property type="protein sequence ID" value="CAH0989971.1"/>
    <property type="molecule type" value="Genomic_DNA"/>
</dbReference>
<organism evidence="1 2">
    <name type="scientific">Sinobacterium norvegicum</name>
    <dbReference type="NCBI Taxonomy" id="1641715"/>
    <lineage>
        <taxon>Bacteria</taxon>
        <taxon>Pseudomonadati</taxon>
        <taxon>Pseudomonadota</taxon>
        <taxon>Gammaproteobacteria</taxon>
        <taxon>Cellvibrionales</taxon>
        <taxon>Spongiibacteraceae</taxon>
        <taxon>Sinobacterium</taxon>
    </lineage>
</organism>
<keyword evidence="2" id="KW-1185">Reference proteome</keyword>
<evidence type="ECO:0000313" key="1">
    <source>
        <dbReference type="EMBL" id="CAH0989971.1"/>
    </source>
</evidence>
<proteinExistence type="predicted"/>
<dbReference type="InterPro" id="IPR008554">
    <property type="entry name" value="Glutaredoxin-like"/>
</dbReference>
<reference evidence="1" key="1">
    <citation type="submission" date="2021-12" db="EMBL/GenBank/DDBJ databases">
        <authorList>
            <person name="Rodrigo-Torres L."/>
            <person name="Arahal R. D."/>
            <person name="Lucena T."/>
        </authorList>
    </citation>
    <scope>NUCLEOTIDE SEQUENCE</scope>
    <source>
        <strain evidence="1">CECT 8267</strain>
    </source>
</reference>
<evidence type="ECO:0008006" key="3">
    <source>
        <dbReference type="Google" id="ProtNLM"/>
    </source>
</evidence>
<dbReference type="PROSITE" id="PS51257">
    <property type="entry name" value="PROKAR_LIPOPROTEIN"/>
    <property type="match status" value="1"/>
</dbReference>
<name>A0ABM9AAS1_9GAMM</name>
<accession>A0ABM9AAS1</accession>
<evidence type="ECO:0000313" key="2">
    <source>
        <dbReference type="Proteomes" id="UP000838100"/>
    </source>
</evidence>
<dbReference type="SUPFAM" id="SSF52833">
    <property type="entry name" value="Thioredoxin-like"/>
    <property type="match status" value="1"/>
</dbReference>